<sequence>MRTNANSAAAAAAAEAAGATGATGLEAEKTHGKPTENTRRQSPGTPTPLPDPPPARSPPPARAERRMRQPWKLFVQVRREGDGSRILTKGRPAEGFSVIHAVSDLQRVLASSMLSATCRGF</sequence>
<proteinExistence type="predicted"/>
<reference evidence="2 3" key="1">
    <citation type="submission" date="2024-04" db="EMBL/GenBank/DDBJ databases">
        <authorList>
            <person name="Waldvogel A.-M."/>
            <person name="Schoenle A."/>
        </authorList>
    </citation>
    <scope>NUCLEOTIDE SEQUENCE [LARGE SCALE GENOMIC DNA]</scope>
</reference>
<evidence type="ECO:0000313" key="3">
    <source>
        <dbReference type="Proteomes" id="UP001497482"/>
    </source>
</evidence>
<accession>A0AAV2M0P5</accession>
<feature type="region of interest" description="Disordered" evidence="1">
    <location>
        <begin position="1"/>
        <end position="71"/>
    </location>
</feature>
<protein>
    <submittedName>
        <fullName evidence="2">Uncharacterized protein</fullName>
    </submittedName>
</protein>
<dbReference type="AlphaFoldDB" id="A0AAV2M0P5"/>
<dbReference type="Proteomes" id="UP001497482">
    <property type="component" value="Chromosome 5"/>
</dbReference>
<evidence type="ECO:0000313" key="2">
    <source>
        <dbReference type="EMBL" id="CAL1606869.1"/>
    </source>
</evidence>
<evidence type="ECO:0000256" key="1">
    <source>
        <dbReference type="SAM" id="MobiDB-lite"/>
    </source>
</evidence>
<feature type="compositionally biased region" description="Pro residues" evidence="1">
    <location>
        <begin position="45"/>
        <end position="61"/>
    </location>
</feature>
<organism evidence="2 3">
    <name type="scientific">Knipowitschia caucasica</name>
    <name type="common">Caucasian dwarf goby</name>
    <name type="synonym">Pomatoschistus caucasicus</name>
    <dbReference type="NCBI Taxonomy" id="637954"/>
    <lineage>
        <taxon>Eukaryota</taxon>
        <taxon>Metazoa</taxon>
        <taxon>Chordata</taxon>
        <taxon>Craniata</taxon>
        <taxon>Vertebrata</taxon>
        <taxon>Euteleostomi</taxon>
        <taxon>Actinopterygii</taxon>
        <taxon>Neopterygii</taxon>
        <taxon>Teleostei</taxon>
        <taxon>Neoteleostei</taxon>
        <taxon>Acanthomorphata</taxon>
        <taxon>Gobiaria</taxon>
        <taxon>Gobiiformes</taxon>
        <taxon>Gobioidei</taxon>
        <taxon>Gobiidae</taxon>
        <taxon>Gobiinae</taxon>
        <taxon>Knipowitschia</taxon>
    </lineage>
</organism>
<feature type="compositionally biased region" description="Basic and acidic residues" evidence="1">
    <location>
        <begin position="26"/>
        <end position="39"/>
    </location>
</feature>
<feature type="compositionally biased region" description="Low complexity" evidence="1">
    <location>
        <begin position="8"/>
        <end position="25"/>
    </location>
</feature>
<gene>
    <name evidence="2" type="ORF">KC01_LOCUS33977</name>
</gene>
<name>A0AAV2M0P5_KNICA</name>
<dbReference type="EMBL" id="OZ035827">
    <property type="protein sequence ID" value="CAL1606869.1"/>
    <property type="molecule type" value="Genomic_DNA"/>
</dbReference>
<keyword evidence="3" id="KW-1185">Reference proteome</keyword>